<dbReference type="InterPro" id="IPR029903">
    <property type="entry name" value="RmlD-like-bd"/>
</dbReference>
<dbReference type="PANTHER" id="PTHR10491">
    <property type="entry name" value="DTDP-4-DEHYDRORHAMNOSE REDUCTASE"/>
    <property type="match status" value="1"/>
</dbReference>
<dbReference type="AlphaFoldDB" id="A0A7G5IFD5"/>
<protein>
    <recommendedName>
        <fullName evidence="4 6">dTDP-4-dehydrorhamnose reductase</fullName>
        <ecNumber evidence="3 6">1.1.1.133</ecNumber>
    </recommendedName>
</protein>
<dbReference type="SUPFAM" id="SSF51735">
    <property type="entry name" value="NAD(P)-binding Rossmann-fold domains"/>
    <property type="match status" value="1"/>
</dbReference>
<evidence type="ECO:0000313" key="9">
    <source>
        <dbReference type="Proteomes" id="UP000515292"/>
    </source>
</evidence>
<dbReference type="PANTHER" id="PTHR10491:SF4">
    <property type="entry name" value="METHIONINE ADENOSYLTRANSFERASE 2 SUBUNIT BETA"/>
    <property type="match status" value="1"/>
</dbReference>
<dbReference type="InterPro" id="IPR005913">
    <property type="entry name" value="dTDP_dehydrorham_reduct"/>
</dbReference>
<feature type="domain" description="RmlD-like substrate binding" evidence="7">
    <location>
        <begin position="3"/>
        <end position="282"/>
    </location>
</feature>
<evidence type="ECO:0000259" key="7">
    <source>
        <dbReference type="Pfam" id="PF04321"/>
    </source>
</evidence>
<comment type="similarity">
    <text evidence="2 6">Belongs to the dTDP-4-dehydrorhamnose reductase family.</text>
</comment>
<evidence type="ECO:0000256" key="4">
    <source>
        <dbReference type="ARBA" id="ARBA00017099"/>
    </source>
</evidence>
<evidence type="ECO:0000313" key="8">
    <source>
        <dbReference type="EMBL" id="QMW22077.1"/>
    </source>
</evidence>
<comment type="pathway">
    <text evidence="1 6">Carbohydrate biosynthesis; dTDP-L-rhamnose biosynthesis.</text>
</comment>
<dbReference type="GO" id="GO:0008831">
    <property type="term" value="F:dTDP-4-dehydrorhamnose reductase activity"/>
    <property type="evidence" value="ECO:0007669"/>
    <property type="project" value="UniProtKB-EC"/>
</dbReference>
<keyword evidence="6" id="KW-0521">NADP</keyword>
<dbReference type="GO" id="GO:0005829">
    <property type="term" value="C:cytosol"/>
    <property type="evidence" value="ECO:0007669"/>
    <property type="project" value="TreeGrafter"/>
</dbReference>
<dbReference type="GO" id="GO:0019305">
    <property type="term" value="P:dTDP-rhamnose biosynthetic process"/>
    <property type="evidence" value="ECO:0007669"/>
    <property type="project" value="UniProtKB-UniPathway"/>
</dbReference>
<reference evidence="8 9" key="1">
    <citation type="submission" date="2020-07" db="EMBL/GenBank/DDBJ databases">
        <title>Complete genome sequence for Sandaracinobacter sp. M6.</title>
        <authorList>
            <person name="Tang Y."/>
            <person name="Liu Q."/>
            <person name="Guo Z."/>
            <person name="Lei P."/>
            <person name="Huang B."/>
        </authorList>
    </citation>
    <scope>NUCLEOTIDE SEQUENCE [LARGE SCALE GENOMIC DNA]</scope>
    <source>
        <strain evidence="8 9">M6</strain>
    </source>
</reference>
<dbReference type="NCBIfam" id="TIGR01214">
    <property type="entry name" value="rmlD"/>
    <property type="match status" value="1"/>
</dbReference>
<dbReference type="CDD" id="cd05254">
    <property type="entry name" value="dTDP_HR_like_SDR_e"/>
    <property type="match status" value="1"/>
</dbReference>
<dbReference type="KEGG" id="sand:H3309_11955"/>
<proteinExistence type="inferred from homology"/>
<gene>
    <name evidence="8" type="primary">rfbD</name>
    <name evidence="8" type="ORF">H3309_11955</name>
</gene>
<comment type="cofactor">
    <cofactor evidence="6">
        <name>Mg(2+)</name>
        <dbReference type="ChEBI" id="CHEBI:18420"/>
    </cofactor>
    <text evidence="6">Binds 1 Mg(2+) ion per monomer.</text>
</comment>
<comment type="catalytic activity">
    <reaction evidence="5 6">
        <text>dTDP-beta-L-rhamnose + NADP(+) = dTDP-4-dehydro-beta-L-rhamnose + NADPH + H(+)</text>
        <dbReference type="Rhea" id="RHEA:21796"/>
        <dbReference type="ChEBI" id="CHEBI:15378"/>
        <dbReference type="ChEBI" id="CHEBI:57510"/>
        <dbReference type="ChEBI" id="CHEBI:57783"/>
        <dbReference type="ChEBI" id="CHEBI:58349"/>
        <dbReference type="ChEBI" id="CHEBI:62830"/>
        <dbReference type="EC" id="1.1.1.133"/>
    </reaction>
</comment>
<keyword evidence="9" id="KW-1185">Reference proteome</keyword>
<dbReference type="Gene3D" id="3.40.50.720">
    <property type="entry name" value="NAD(P)-binding Rossmann-like Domain"/>
    <property type="match status" value="1"/>
</dbReference>
<dbReference type="EC" id="1.1.1.133" evidence="3 6"/>
<evidence type="ECO:0000256" key="3">
    <source>
        <dbReference type="ARBA" id="ARBA00012929"/>
    </source>
</evidence>
<name>A0A7G5IFD5_9SPHN</name>
<dbReference type="Proteomes" id="UP000515292">
    <property type="component" value="Chromosome"/>
</dbReference>
<evidence type="ECO:0000256" key="1">
    <source>
        <dbReference type="ARBA" id="ARBA00004781"/>
    </source>
</evidence>
<sequence>MIALIAGAAGQLGRALQATAPAGATVIAPDEARFDILDAAAVDAIIAETRPTHLFNAAAYTAVDKAETDADTAHRVNATAVATLATAARAHGAKLVHISTDFVFDGTASTPYPPDATPNPLGLYGATKRAGETAALANPDALIVRTAWVYAAKGNNFVHTMLRLMRERPELRVVADQVGTPTHATGLARALWALAAANARGIFHWTDAGVCSWYDFAVAIQEEALALGLLATAIPILPIRTTDYPTPARRPAYSVLDKTDTWALTGPALPWRAELRLCLQDIRDAA</sequence>
<evidence type="ECO:0000256" key="2">
    <source>
        <dbReference type="ARBA" id="ARBA00010944"/>
    </source>
</evidence>
<evidence type="ECO:0000256" key="5">
    <source>
        <dbReference type="ARBA" id="ARBA00048200"/>
    </source>
</evidence>
<comment type="function">
    <text evidence="6">Catalyzes the reduction of dTDP-6-deoxy-L-lyxo-4-hexulose to yield dTDP-L-rhamnose.</text>
</comment>
<dbReference type="InterPro" id="IPR036291">
    <property type="entry name" value="NAD(P)-bd_dom_sf"/>
</dbReference>
<dbReference type="UniPathway" id="UPA00124"/>
<dbReference type="Gene3D" id="3.90.25.10">
    <property type="entry name" value="UDP-galactose 4-epimerase, domain 1"/>
    <property type="match status" value="1"/>
</dbReference>
<organism evidence="8 9">
    <name type="scientific">Sandaracinobacteroides saxicola</name>
    <dbReference type="NCBI Taxonomy" id="2759707"/>
    <lineage>
        <taxon>Bacteria</taxon>
        <taxon>Pseudomonadati</taxon>
        <taxon>Pseudomonadota</taxon>
        <taxon>Alphaproteobacteria</taxon>
        <taxon>Sphingomonadales</taxon>
        <taxon>Sphingosinicellaceae</taxon>
        <taxon>Sandaracinobacteroides</taxon>
    </lineage>
</organism>
<evidence type="ECO:0000256" key="6">
    <source>
        <dbReference type="RuleBase" id="RU364082"/>
    </source>
</evidence>
<dbReference type="RefSeq" id="WP_182294922.1">
    <property type="nucleotide sequence ID" value="NZ_CP059851.1"/>
</dbReference>
<dbReference type="Pfam" id="PF04321">
    <property type="entry name" value="RmlD_sub_bind"/>
    <property type="match status" value="1"/>
</dbReference>
<keyword evidence="6 8" id="KW-0560">Oxidoreductase</keyword>
<accession>A0A7G5IFD5</accession>
<dbReference type="EMBL" id="CP059851">
    <property type="protein sequence ID" value="QMW22077.1"/>
    <property type="molecule type" value="Genomic_DNA"/>
</dbReference>